<proteinExistence type="predicted"/>
<organism evidence="2 3">
    <name type="scientific">Rhizophagus clarus</name>
    <dbReference type="NCBI Taxonomy" id="94130"/>
    <lineage>
        <taxon>Eukaryota</taxon>
        <taxon>Fungi</taxon>
        <taxon>Fungi incertae sedis</taxon>
        <taxon>Mucoromycota</taxon>
        <taxon>Glomeromycotina</taxon>
        <taxon>Glomeromycetes</taxon>
        <taxon>Glomerales</taxon>
        <taxon>Glomeraceae</taxon>
        <taxon>Rhizophagus</taxon>
    </lineage>
</organism>
<name>A0A8H3QSB9_9GLOM</name>
<dbReference type="AlphaFoldDB" id="A0A8H3QSB9"/>
<comment type="caution">
    <text evidence="2">The sequence shown here is derived from an EMBL/GenBank/DDBJ whole genome shotgun (WGS) entry which is preliminary data.</text>
</comment>
<evidence type="ECO:0000313" key="2">
    <source>
        <dbReference type="EMBL" id="GES90363.1"/>
    </source>
</evidence>
<evidence type="ECO:0000313" key="3">
    <source>
        <dbReference type="Proteomes" id="UP000615446"/>
    </source>
</evidence>
<feature type="compositionally biased region" description="Polar residues" evidence="1">
    <location>
        <begin position="132"/>
        <end position="147"/>
    </location>
</feature>
<dbReference type="Proteomes" id="UP000615446">
    <property type="component" value="Unassembled WGS sequence"/>
</dbReference>
<dbReference type="EMBL" id="BLAL01000194">
    <property type="protein sequence ID" value="GES90363.1"/>
    <property type="molecule type" value="Genomic_DNA"/>
</dbReference>
<accession>A0A8H3QSB9</accession>
<gene>
    <name evidence="2" type="ORF">RCL2_001721500</name>
</gene>
<protein>
    <submittedName>
        <fullName evidence="2">Uncharacterized protein</fullName>
    </submittedName>
</protein>
<feature type="region of interest" description="Disordered" evidence="1">
    <location>
        <begin position="113"/>
        <end position="156"/>
    </location>
</feature>
<reference evidence="2" key="1">
    <citation type="submission" date="2019-10" db="EMBL/GenBank/DDBJ databases">
        <title>Conservation and host-specific expression of non-tandemly repeated heterogenous ribosome RNA gene in arbuscular mycorrhizal fungi.</title>
        <authorList>
            <person name="Maeda T."/>
            <person name="Kobayashi Y."/>
            <person name="Nakagawa T."/>
            <person name="Ezawa T."/>
            <person name="Yamaguchi K."/>
            <person name="Bino T."/>
            <person name="Nishimoto Y."/>
            <person name="Shigenobu S."/>
            <person name="Kawaguchi M."/>
        </authorList>
    </citation>
    <scope>NUCLEOTIDE SEQUENCE</scope>
    <source>
        <strain evidence="2">HR1</strain>
    </source>
</reference>
<evidence type="ECO:0000256" key="1">
    <source>
        <dbReference type="SAM" id="MobiDB-lite"/>
    </source>
</evidence>
<sequence>MNFFIENFVWSDTFYWGINFHPFASKFFSRPKRTYDFIGKKNTGVVTQTLGELRCSIYRGNSWLWRTLITIPQNILIRKELLKKLDSYFRSSSQTHYRKYYFTRRNWMNRRADINKKNAKLTQRKERRTSRPIKQTKQGSHSSQCEQDQPPHTPPHRIFSCGASLGASVSSWVQQQNSIEESNETINKTSSRKNREDHFPIHVKFIIKTVVLKTVFPKMIFL</sequence>